<reference evidence="2 3" key="1">
    <citation type="submission" date="2013-11" db="EMBL/GenBank/DDBJ databases">
        <title>Genome sequencing of Stegodyphus mimosarum.</title>
        <authorList>
            <person name="Bechsgaard J."/>
        </authorList>
    </citation>
    <scope>NUCLEOTIDE SEQUENCE [LARGE SCALE GENOMIC DNA]</scope>
</reference>
<proteinExistence type="predicted"/>
<keyword evidence="1" id="KW-0472">Membrane</keyword>
<feature type="non-terminal residue" evidence="2">
    <location>
        <position position="60"/>
    </location>
</feature>
<accession>A0A087TLN6</accession>
<dbReference type="EMBL" id="KK115780">
    <property type="protein sequence ID" value="KFM66025.1"/>
    <property type="molecule type" value="Genomic_DNA"/>
</dbReference>
<dbReference type="Proteomes" id="UP000054359">
    <property type="component" value="Unassembled WGS sequence"/>
</dbReference>
<name>A0A087TLN6_STEMI</name>
<keyword evidence="1" id="KW-1133">Transmembrane helix</keyword>
<evidence type="ECO:0000256" key="1">
    <source>
        <dbReference type="SAM" id="Phobius"/>
    </source>
</evidence>
<dbReference type="AlphaFoldDB" id="A0A087TLN6"/>
<keyword evidence="3" id="KW-1185">Reference proteome</keyword>
<feature type="transmembrane region" description="Helical" evidence="1">
    <location>
        <begin position="12"/>
        <end position="30"/>
    </location>
</feature>
<protein>
    <submittedName>
        <fullName evidence="2">Uncharacterized protein</fullName>
    </submittedName>
</protein>
<gene>
    <name evidence="2" type="ORF">X975_22548</name>
</gene>
<keyword evidence="1" id="KW-0812">Transmembrane</keyword>
<evidence type="ECO:0000313" key="3">
    <source>
        <dbReference type="Proteomes" id="UP000054359"/>
    </source>
</evidence>
<organism evidence="2 3">
    <name type="scientific">Stegodyphus mimosarum</name>
    <name type="common">African social velvet spider</name>
    <dbReference type="NCBI Taxonomy" id="407821"/>
    <lineage>
        <taxon>Eukaryota</taxon>
        <taxon>Metazoa</taxon>
        <taxon>Ecdysozoa</taxon>
        <taxon>Arthropoda</taxon>
        <taxon>Chelicerata</taxon>
        <taxon>Arachnida</taxon>
        <taxon>Araneae</taxon>
        <taxon>Araneomorphae</taxon>
        <taxon>Entelegynae</taxon>
        <taxon>Eresoidea</taxon>
        <taxon>Eresidae</taxon>
        <taxon>Stegodyphus</taxon>
    </lineage>
</organism>
<evidence type="ECO:0000313" key="2">
    <source>
        <dbReference type="EMBL" id="KFM66025.1"/>
    </source>
</evidence>
<sequence length="60" mass="7026">MPAIPLPPPPWWFPPASVPGIMTVVMRARVRAKTIRNRPAKHFILNIVVLMEERIRYFFV</sequence>